<evidence type="ECO:0000256" key="7">
    <source>
        <dbReference type="ARBA" id="ARBA00047899"/>
    </source>
</evidence>
<evidence type="ECO:0000313" key="10">
    <source>
        <dbReference type="EMBL" id="MCH87582.1"/>
    </source>
</evidence>
<dbReference type="EC" id="2.7.11.1" evidence="1"/>
<dbReference type="GO" id="GO:0004674">
    <property type="term" value="F:protein serine/threonine kinase activity"/>
    <property type="evidence" value="ECO:0007669"/>
    <property type="project" value="UniProtKB-KW"/>
</dbReference>
<keyword evidence="2" id="KW-0723">Serine/threonine-protein kinase</keyword>
<dbReference type="EMBL" id="LXQA010012487">
    <property type="protein sequence ID" value="MCH87582.1"/>
    <property type="molecule type" value="Genomic_DNA"/>
</dbReference>
<comment type="catalytic activity">
    <reaction evidence="7">
        <text>L-threonyl-[protein] + ATP = O-phospho-L-threonyl-[protein] + ADP + H(+)</text>
        <dbReference type="Rhea" id="RHEA:46608"/>
        <dbReference type="Rhea" id="RHEA-COMP:11060"/>
        <dbReference type="Rhea" id="RHEA-COMP:11605"/>
        <dbReference type="ChEBI" id="CHEBI:15378"/>
        <dbReference type="ChEBI" id="CHEBI:30013"/>
        <dbReference type="ChEBI" id="CHEBI:30616"/>
        <dbReference type="ChEBI" id="CHEBI:61977"/>
        <dbReference type="ChEBI" id="CHEBI:456216"/>
        <dbReference type="EC" id="2.7.11.1"/>
    </reaction>
</comment>
<keyword evidence="6" id="KW-0067">ATP-binding</keyword>
<dbReference type="SMART" id="SM00220">
    <property type="entry name" value="S_TKc"/>
    <property type="match status" value="1"/>
</dbReference>
<dbReference type="FunFam" id="1.10.510.10:FF:001023">
    <property type="entry name" value="Os07g0541700 protein"/>
    <property type="match status" value="1"/>
</dbReference>
<dbReference type="PROSITE" id="PS50011">
    <property type="entry name" value="PROTEIN_KINASE_DOM"/>
    <property type="match status" value="1"/>
</dbReference>
<dbReference type="InterPro" id="IPR011009">
    <property type="entry name" value="Kinase-like_dom_sf"/>
</dbReference>
<dbReference type="Gene3D" id="3.30.200.20">
    <property type="entry name" value="Phosphorylase Kinase, domain 1"/>
    <property type="match status" value="1"/>
</dbReference>
<dbReference type="InterPro" id="IPR000719">
    <property type="entry name" value="Prot_kinase_dom"/>
</dbReference>
<keyword evidence="10" id="KW-0675">Receptor</keyword>
<keyword evidence="11" id="KW-1185">Reference proteome</keyword>
<reference evidence="10 11" key="1">
    <citation type="journal article" date="2018" name="Front. Plant Sci.">
        <title>Red Clover (Trifolium pratense) and Zigzag Clover (T. medium) - A Picture of Genomic Similarities and Differences.</title>
        <authorList>
            <person name="Dluhosova J."/>
            <person name="Istvanek J."/>
            <person name="Nedelnik J."/>
            <person name="Repkova J."/>
        </authorList>
    </citation>
    <scope>NUCLEOTIDE SEQUENCE [LARGE SCALE GENOMIC DNA]</scope>
    <source>
        <strain evidence="11">cv. 10/8</strain>
        <tissue evidence="10">Leaf</tissue>
    </source>
</reference>
<dbReference type="Gene3D" id="1.10.510.10">
    <property type="entry name" value="Transferase(Phosphotransferase) domain 1"/>
    <property type="match status" value="1"/>
</dbReference>
<keyword evidence="4" id="KW-0547">Nucleotide-binding</keyword>
<dbReference type="PROSITE" id="PS00108">
    <property type="entry name" value="PROTEIN_KINASE_ST"/>
    <property type="match status" value="1"/>
</dbReference>
<organism evidence="10 11">
    <name type="scientific">Trifolium medium</name>
    <dbReference type="NCBI Taxonomy" id="97028"/>
    <lineage>
        <taxon>Eukaryota</taxon>
        <taxon>Viridiplantae</taxon>
        <taxon>Streptophyta</taxon>
        <taxon>Embryophyta</taxon>
        <taxon>Tracheophyta</taxon>
        <taxon>Spermatophyta</taxon>
        <taxon>Magnoliopsida</taxon>
        <taxon>eudicotyledons</taxon>
        <taxon>Gunneridae</taxon>
        <taxon>Pentapetalae</taxon>
        <taxon>rosids</taxon>
        <taxon>fabids</taxon>
        <taxon>Fabales</taxon>
        <taxon>Fabaceae</taxon>
        <taxon>Papilionoideae</taxon>
        <taxon>50 kb inversion clade</taxon>
        <taxon>NPAAA clade</taxon>
        <taxon>Hologalegina</taxon>
        <taxon>IRL clade</taxon>
        <taxon>Trifolieae</taxon>
        <taxon>Trifolium</taxon>
    </lineage>
</organism>
<evidence type="ECO:0000256" key="8">
    <source>
        <dbReference type="ARBA" id="ARBA00048679"/>
    </source>
</evidence>
<dbReference type="Pfam" id="PF07714">
    <property type="entry name" value="PK_Tyr_Ser-Thr"/>
    <property type="match status" value="1"/>
</dbReference>
<dbReference type="PANTHER" id="PTHR45631:SF202">
    <property type="entry name" value="SENESCENCE-INDUCED RECEPTOR-LIKE SERINE_THREONINE-PROTEIN KINASE"/>
    <property type="match status" value="1"/>
</dbReference>
<name>A0A392MJB0_9FABA</name>
<dbReference type="InterPro" id="IPR001245">
    <property type="entry name" value="Ser-Thr/Tyr_kinase_cat_dom"/>
</dbReference>
<evidence type="ECO:0000313" key="11">
    <source>
        <dbReference type="Proteomes" id="UP000265520"/>
    </source>
</evidence>
<dbReference type="PANTHER" id="PTHR45631">
    <property type="entry name" value="OS07G0107800 PROTEIN-RELATED"/>
    <property type="match status" value="1"/>
</dbReference>
<dbReference type="SUPFAM" id="SSF56112">
    <property type="entry name" value="Protein kinase-like (PK-like)"/>
    <property type="match status" value="1"/>
</dbReference>
<dbReference type="InterPro" id="IPR008271">
    <property type="entry name" value="Ser/Thr_kinase_AS"/>
</dbReference>
<feature type="non-terminal residue" evidence="10">
    <location>
        <position position="136"/>
    </location>
</feature>
<keyword evidence="5 10" id="KW-0418">Kinase</keyword>
<protein>
    <recommendedName>
        <fullName evidence="1">non-specific serine/threonine protein kinase</fullName>
        <ecNumber evidence="1">2.7.11.1</ecNumber>
    </recommendedName>
</protein>
<evidence type="ECO:0000256" key="4">
    <source>
        <dbReference type="ARBA" id="ARBA00022741"/>
    </source>
</evidence>
<evidence type="ECO:0000256" key="6">
    <source>
        <dbReference type="ARBA" id="ARBA00022840"/>
    </source>
</evidence>
<evidence type="ECO:0000256" key="1">
    <source>
        <dbReference type="ARBA" id="ARBA00012513"/>
    </source>
</evidence>
<dbReference type="AlphaFoldDB" id="A0A392MJB0"/>
<dbReference type="GO" id="GO:0005524">
    <property type="term" value="F:ATP binding"/>
    <property type="evidence" value="ECO:0007669"/>
    <property type="project" value="UniProtKB-KW"/>
</dbReference>
<keyword evidence="3" id="KW-0808">Transferase</keyword>
<gene>
    <name evidence="10" type="ORF">A2U01_0008455</name>
</gene>
<feature type="domain" description="Protein kinase" evidence="9">
    <location>
        <begin position="1"/>
        <end position="136"/>
    </location>
</feature>
<comment type="catalytic activity">
    <reaction evidence="8">
        <text>L-seryl-[protein] + ATP = O-phospho-L-seryl-[protein] + ADP + H(+)</text>
        <dbReference type="Rhea" id="RHEA:17989"/>
        <dbReference type="Rhea" id="RHEA-COMP:9863"/>
        <dbReference type="Rhea" id="RHEA-COMP:11604"/>
        <dbReference type="ChEBI" id="CHEBI:15378"/>
        <dbReference type="ChEBI" id="CHEBI:29999"/>
        <dbReference type="ChEBI" id="CHEBI:30616"/>
        <dbReference type="ChEBI" id="CHEBI:83421"/>
        <dbReference type="ChEBI" id="CHEBI:456216"/>
        <dbReference type="EC" id="2.7.11.1"/>
    </reaction>
</comment>
<proteinExistence type="predicted"/>
<accession>A0A392MJB0</accession>
<dbReference type="Proteomes" id="UP000265520">
    <property type="component" value="Unassembled WGS sequence"/>
</dbReference>
<evidence type="ECO:0000256" key="5">
    <source>
        <dbReference type="ARBA" id="ARBA00022777"/>
    </source>
</evidence>
<evidence type="ECO:0000256" key="3">
    <source>
        <dbReference type="ARBA" id="ARBA00022679"/>
    </source>
</evidence>
<evidence type="ECO:0000259" key="9">
    <source>
        <dbReference type="PROSITE" id="PS50011"/>
    </source>
</evidence>
<comment type="caution">
    <text evidence="10">The sequence shown here is derived from an EMBL/GenBank/DDBJ whole genome shotgun (WGS) entry which is preliminary data.</text>
</comment>
<evidence type="ECO:0000256" key="2">
    <source>
        <dbReference type="ARBA" id="ARBA00022527"/>
    </source>
</evidence>
<sequence>MQGYKEFQSEAQLLLIVHHRNLVSLIGFCDEGDIKALIYEYMPNGNLQQHLLVKNTNILKWNERLNIAVDAAHGLDYLHNGCKPPIVHRDLKPSNILLDENMHAKIADFGLSRAFGDDIDSHISTRPAGTLGYADP</sequence>